<proteinExistence type="predicted"/>
<dbReference type="Proteomes" id="UP000626109">
    <property type="component" value="Unassembled WGS sequence"/>
</dbReference>
<evidence type="ECO:0000313" key="4">
    <source>
        <dbReference type="EMBL" id="CAE8649856.1"/>
    </source>
</evidence>
<evidence type="ECO:0000259" key="3">
    <source>
        <dbReference type="Pfam" id="PF04548"/>
    </source>
</evidence>
<sequence>QVPQSENTTFRNRDWQVVDTPGYFDTSRSAEELQEALAQFADLVPGKVALLAFVVPYGRFGDAHLRGWRLIRSTFGDEALRHTVLVFSSCGERTEVEVGQETAKLCARDPPPNFCGMSEAEQRR</sequence>
<dbReference type="SUPFAM" id="SSF52540">
    <property type="entry name" value="P-loop containing nucleoside triphosphate hydrolases"/>
    <property type="match status" value="1"/>
</dbReference>
<dbReference type="GO" id="GO:0005525">
    <property type="term" value="F:GTP binding"/>
    <property type="evidence" value="ECO:0007669"/>
    <property type="project" value="UniProtKB-KW"/>
</dbReference>
<keyword evidence="2" id="KW-0342">GTP-binding</keyword>
<dbReference type="InterPro" id="IPR027417">
    <property type="entry name" value="P-loop_NTPase"/>
</dbReference>
<gene>
    <name evidence="4" type="ORF">PGLA2088_LOCUS7795</name>
</gene>
<dbReference type="AlphaFoldDB" id="A0A813IF02"/>
<feature type="non-terminal residue" evidence="4">
    <location>
        <position position="1"/>
    </location>
</feature>
<protein>
    <recommendedName>
        <fullName evidence="3">AIG1-type G domain-containing protein</fullName>
    </recommendedName>
</protein>
<dbReference type="InterPro" id="IPR006703">
    <property type="entry name" value="G_AIG1"/>
</dbReference>
<feature type="non-terminal residue" evidence="4">
    <location>
        <position position="124"/>
    </location>
</feature>
<dbReference type="Gene3D" id="3.40.50.300">
    <property type="entry name" value="P-loop containing nucleotide triphosphate hydrolases"/>
    <property type="match status" value="1"/>
</dbReference>
<accession>A0A813IF02</accession>
<organism evidence="4 5">
    <name type="scientific">Polarella glacialis</name>
    <name type="common">Dinoflagellate</name>
    <dbReference type="NCBI Taxonomy" id="89957"/>
    <lineage>
        <taxon>Eukaryota</taxon>
        <taxon>Sar</taxon>
        <taxon>Alveolata</taxon>
        <taxon>Dinophyceae</taxon>
        <taxon>Suessiales</taxon>
        <taxon>Suessiaceae</taxon>
        <taxon>Polarella</taxon>
    </lineage>
</organism>
<evidence type="ECO:0000256" key="2">
    <source>
        <dbReference type="ARBA" id="ARBA00023134"/>
    </source>
</evidence>
<reference evidence="4" key="1">
    <citation type="submission" date="2021-02" db="EMBL/GenBank/DDBJ databases">
        <authorList>
            <person name="Dougan E. K."/>
            <person name="Rhodes N."/>
            <person name="Thang M."/>
            <person name="Chan C."/>
        </authorList>
    </citation>
    <scope>NUCLEOTIDE SEQUENCE</scope>
</reference>
<dbReference type="PANTHER" id="PTHR10903:SF184">
    <property type="entry name" value="GTP-BINDING PROTEIN A"/>
    <property type="match status" value="1"/>
</dbReference>
<name>A0A813IF02_POLGL</name>
<dbReference type="Pfam" id="PF04548">
    <property type="entry name" value="AIG1"/>
    <property type="match status" value="1"/>
</dbReference>
<keyword evidence="1" id="KW-0547">Nucleotide-binding</keyword>
<feature type="domain" description="AIG1-type G" evidence="3">
    <location>
        <begin position="3"/>
        <end position="89"/>
    </location>
</feature>
<evidence type="ECO:0000313" key="5">
    <source>
        <dbReference type="Proteomes" id="UP000626109"/>
    </source>
</evidence>
<dbReference type="InterPro" id="IPR045058">
    <property type="entry name" value="GIMA/IAN/Toc"/>
</dbReference>
<evidence type="ECO:0000256" key="1">
    <source>
        <dbReference type="ARBA" id="ARBA00022741"/>
    </source>
</evidence>
<dbReference type="EMBL" id="CAJNNW010008242">
    <property type="protein sequence ID" value="CAE8649856.1"/>
    <property type="molecule type" value="Genomic_DNA"/>
</dbReference>
<dbReference type="PANTHER" id="PTHR10903">
    <property type="entry name" value="GTPASE, IMAP FAMILY MEMBER-RELATED"/>
    <property type="match status" value="1"/>
</dbReference>
<comment type="caution">
    <text evidence="4">The sequence shown here is derived from an EMBL/GenBank/DDBJ whole genome shotgun (WGS) entry which is preliminary data.</text>
</comment>